<keyword evidence="1" id="KW-0812">Transmembrane</keyword>
<dbReference type="EMBL" id="JBHULH010000001">
    <property type="protein sequence ID" value="MFD2565981.1"/>
    <property type="molecule type" value="Genomic_DNA"/>
</dbReference>
<gene>
    <name evidence="2" type="ORF">ACFSRZ_01280</name>
</gene>
<feature type="transmembrane region" description="Helical" evidence="1">
    <location>
        <begin position="98"/>
        <end position="117"/>
    </location>
</feature>
<feature type="transmembrane region" description="Helical" evidence="1">
    <location>
        <begin position="60"/>
        <end position="78"/>
    </location>
</feature>
<evidence type="ECO:0000313" key="3">
    <source>
        <dbReference type="Proteomes" id="UP001597508"/>
    </source>
</evidence>
<feature type="transmembrane region" description="Helical" evidence="1">
    <location>
        <begin position="35"/>
        <end position="51"/>
    </location>
</feature>
<feature type="transmembrane region" description="Helical" evidence="1">
    <location>
        <begin position="138"/>
        <end position="158"/>
    </location>
</feature>
<keyword evidence="1" id="KW-0472">Membrane</keyword>
<evidence type="ECO:0008006" key="4">
    <source>
        <dbReference type="Google" id="ProtNLM"/>
    </source>
</evidence>
<name>A0ABW5LNW8_9FLAO</name>
<feature type="transmembrane region" description="Helical" evidence="1">
    <location>
        <begin position="194"/>
        <end position="217"/>
    </location>
</feature>
<organism evidence="2 3">
    <name type="scientific">Pseudotenacibaculum haliotis</name>
    <dbReference type="NCBI Taxonomy" id="1862138"/>
    <lineage>
        <taxon>Bacteria</taxon>
        <taxon>Pseudomonadati</taxon>
        <taxon>Bacteroidota</taxon>
        <taxon>Flavobacteriia</taxon>
        <taxon>Flavobacteriales</taxon>
        <taxon>Flavobacteriaceae</taxon>
        <taxon>Pseudotenacibaculum</taxon>
    </lineage>
</organism>
<evidence type="ECO:0000313" key="2">
    <source>
        <dbReference type="EMBL" id="MFD2565981.1"/>
    </source>
</evidence>
<protein>
    <recommendedName>
        <fullName evidence="4">Lycopene cyclase domain-containing protein</fullName>
    </recommendedName>
</protein>
<feature type="transmembrane region" description="Helical" evidence="1">
    <location>
        <begin position="237"/>
        <end position="256"/>
    </location>
</feature>
<keyword evidence="3" id="KW-1185">Reference proteome</keyword>
<dbReference type="Proteomes" id="UP001597508">
    <property type="component" value="Unassembled WGS sequence"/>
</dbReference>
<proteinExistence type="predicted"/>
<evidence type="ECO:0000256" key="1">
    <source>
        <dbReference type="SAM" id="Phobius"/>
    </source>
</evidence>
<keyword evidence="1" id="KW-1133">Transmembrane helix</keyword>
<comment type="caution">
    <text evidence="2">The sequence shown here is derived from an EMBL/GenBank/DDBJ whole genome shotgun (WGS) entry which is preliminary data.</text>
</comment>
<feature type="transmembrane region" description="Helical" evidence="1">
    <location>
        <begin position="164"/>
        <end position="182"/>
    </location>
</feature>
<accession>A0ABW5LNW8</accession>
<reference evidence="3" key="1">
    <citation type="journal article" date="2019" name="Int. J. Syst. Evol. Microbiol.">
        <title>The Global Catalogue of Microorganisms (GCM) 10K type strain sequencing project: providing services to taxonomists for standard genome sequencing and annotation.</title>
        <authorList>
            <consortium name="The Broad Institute Genomics Platform"/>
            <consortium name="The Broad Institute Genome Sequencing Center for Infectious Disease"/>
            <person name="Wu L."/>
            <person name="Ma J."/>
        </authorList>
    </citation>
    <scope>NUCLEOTIDE SEQUENCE [LARGE SCALE GENOMIC DNA]</scope>
    <source>
        <strain evidence="3">KCTC 52127</strain>
    </source>
</reference>
<sequence>MSNKIKIDVLVLLLLIALSVSYLFLVEGTFLDLPYLTSYTFIISPIIYLSLRKKKDWSKILAAVFLFGFVIGFPFTFIGELTNAWAIHVDSYKMLGVFFVPIVIAWMLMVALTVVVYQHFFPSLNTVKKGISERFKKVTLVASILSLLMVVTCIYNPTFFPKKYSYLIIGSVILAPFLVYLIKKPRFIVKILPLMSYFFVMYFTLELIGLKLEWWSFQGSYIGFVNLFEVRFPVEELMYWMILFPLSTISCYQSFINTKK</sequence>
<dbReference type="RefSeq" id="WP_379664705.1">
    <property type="nucleotide sequence ID" value="NZ_JBHULH010000001.1"/>
</dbReference>